<name>A0ABS9DTB6_9PROT</name>
<gene>
    <name evidence="4" type="ORF">L2A60_04655</name>
</gene>
<dbReference type="EMBL" id="JAKGBZ010000006">
    <property type="protein sequence ID" value="MCF3945976.1"/>
    <property type="molecule type" value="Genomic_DNA"/>
</dbReference>
<dbReference type="Proteomes" id="UP001521209">
    <property type="component" value="Unassembled WGS sequence"/>
</dbReference>
<feature type="compositionally biased region" description="Low complexity" evidence="1">
    <location>
        <begin position="415"/>
        <end position="432"/>
    </location>
</feature>
<dbReference type="RefSeq" id="WP_235703208.1">
    <property type="nucleotide sequence ID" value="NZ_JAKGBZ010000006.1"/>
</dbReference>
<dbReference type="GO" id="GO:0016757">
    <property type="term" value="F:glycosyltransferase activity"/>
    <property type="evidence" value="ECO:0007669"/>
    <property type="project" value="UniProtKB-KW"/>
</dbReference>
<dbReference type="EC" id="2.4.-.-" evidence="4"/>
<dbReference type="InterPro" id="IPR001296">
    <property type="entry name" value="Glyco_trans_1"/>
</dbReference>
<dbReference type="PANTHER" id="PTHR12526">
    <property type="entry name" value="GLYCOSYLTRANSFERASE"/>
    <property type="match status" value="1"/>
</dbReference>
<evidence type="ECO:0000259" key="3">
    <source>
        <dbReference type="Pfam" id="PF12000"/>
    </source>
</evidence>
<evidence type="ECO:0000259" key="2">
    <source>
        <dbReference type="Pfam" id="PF00534"/>
    </source>
</evidence>
<sequence length="463" mass="51349">MKFLFVHQNFPGQYLHIVRDLLAQGGHEIVFMTEPNRNQIAGVRKVTYARPPATHAAVHPSAREFDVAMRRAEAGYAGAKQIKALGFEPDVIIGHHGWGELLNLVDIFPGVPILGYFEFYYRLDGTDVNFDPEFPMSPERFGAVRAKNGVNHLATALEQFGQTPTAWQWKTYPEWARSRISIIREGVDLDICKPDPAIRRRTLSVGKLTVTPKQKLITYVARNLEPYRGFHVLMRALPAILAKRKDAVVSIVGGDEVSYGAAPESGTWRSIMMKEVGGRIDLARVHFLGRIPYEDHIRLLQRSDAHIYYSYPFVASWSLREALAIGAPVIGSDTETVTEFVDHGRTGLVSPTLDPAALARTTLGLLDDRALAARLSAGARDYAARELDLKKYLLAFRAEIERITGKRVAADQVAPRRAAGHAARNGDAAAAPVKRRTTPKADKAKTVAKTVPRPRSAQPVRVR</sequence>
<evidence type="ECO:0000313" key="4">
    <source>
        <dbReference type="EMBL" id="MCF3945976.1"/>
    </source>
</evidence>
<dbReference type="Gene3D" id="3.40.50.2000">
    <property type="entry name" value="Glycogen Phosphorylase B"/>
    <property type="match status" value="2"/>
</dbReference>
<evidence type="ECO:0000256" key="1">
    <source>
        <dbReference type="SAM" id="MobiDB-lite"/>
    </source>
</evidence>
<dbReference type="Pfam" id="PF00534">
    <property type="entry name" value="Glycos_transf_1"/>
    <property type="match status" value="1"/>
</dbReference>
<accession>A0ABS9DTB6</accession>
<feature type="domain" description="Glycosyl transferase family 4" evidence="3">
    <location>
        <begin position="26"/>
        <end position="190"/>
    </location>
</feature>
<protein>
    <submittedName>
        <fullName evidence="4">Glycosyltransferase</fullName>
        <ecNumber evidence="4">2.4.-.-</ecNumber>
    </submittedName>
</protein>
<dbReference type="InterPro" id="IPR022623">
    <property type="entry name" value="Glyco_trans_4"/>
</dbReference>
<evidence type="ECO:0000313" key="5">
    <source>
        <dbReference type="Proteomes" id="UP001521209"/>
    </source>
</evidence>
<dbReference type="Pfam" id="PF12000">
    <property type="entry name" value="Glyco_trans_4_3"/>
    <property type="match status" value="1"/>
</dbReference>
<organism evidence="4 5">
    <name type="scientific">Acidiphilium iwatense</name>
    <dbReference type="NCBI Taxonomy" id="768198"/>
    <lineage>
        <taxon>Bacteria</taxon>
        <taxon>Pseudomonadati</taxon>
        <taxon>Pseudomonadota</taxon>
        <taxon>Alphaproteobacteria</taxon>
        <taxon>Acetobacterales</taxon>
        <taxon>Acidocellaceae</taxon>
        <taxon>Acidiphilium</taxon>
    </lineage>
</organism>
<keyword evidence="4" id="KW-0808">Transferase</keyword>
<dbReference type="PANTHER" id="PTHR12526:SF635">
    <property type="entry name" value="GLYCOSYL TRANSFERASE GROUP 1"/>
    <property type="match status" value="1"/>
</dbReference>
<reference evidence="4 5" key="1">
    <citation type="submission" date="2022-01" db="EMBL/GenBank/DDBJ databases">
        <authorList>
            <person name="Won M."/>
            <person name="Kim S.-J."/>
            <person name="Kwon S.-W."/>
        </authorList>
    </citation>
    <scope>NUCLEOTIDE SEQUENCE [LARGE SCALE GENOMIC DNA]</scope>
    <source>
        <strain evidence="4 5">KCTC 23505</strain>
    </source>
</reference>
<feature type="region of interest" description="Disordered" evidence="1">
    <location>
        <begin position="414"/>
        <end position="463"/>
    </location>
</feature>
<keyword evidence="5" id="KW-1185">Reference proteome</keyword>
<comment type="caution">
    <text evidence="4">The sequence shown here is derived from an EMBL/GenBank/DDBJ whole genome shotgun (WGS) entry which is preliminary data.</text>
</comment>
<dbReference type="SUPFAM" id="SSF53756">
    <property type="entry name" value="UDP-Glycosyltransferase/glycogen phosphorylase"/>
    <property type="match status" value="1"/>
</dbReference>
<keyword evidence="4" id="KW-0328">Glycosyltransferase</keyword>
<proteinExistence type="predicted"/>
<feature type="domain" description="Glycosyl transferase family 1" evidence="2">
    <location>
        <begin position="212"/>
        <end position="380"/>
    </location>
</feature>